<dbReference type="AlphaFoldDB" id="A0AB34GVK0"/>
<feature type="signal peptide" evidence="5">
    <location>
        <begin position="1"/>
        <end position="19"/>
    </location>
</feature>
<keyword evidence="2" id="KW-0689">Ribosomal protein</keyword>
<feature type="chain" id="PRO_5044311243" description="60S ribosomal protein L32" evidence="5">
    <location>
        <begin position="20"/>
        <end position="245"/>
    </location>
</feature>
<evidence type="ECO:0000256" key="2">
    <source>
        <dbReference type="ARBA" id="ARBA00022980"/>
    </source>
</evidence>
<gene>
    <name evidence="6" type="ORF">J1605_009103</name>
</gene>
<dbReference type="GO" id="GO:0003735">
    <property type="term" value="F:structural constituent of ribosome"/>
    <property type="evidence" value="ECO:0007669"/>
    <property type="project" value="InterPro"/>
</dbReference>
<dbReference type="Pfam" id="PF01655">
    <property type="entry name" value="Ribosomal_L32e"/>
    <property type="match status" value="1"/>
</dbReference>
<comment type="caution">
    <text evidence="6">The sequence shown here is derived from an EMBL/GenBank/DDBJ whole genome shotgun (WGS) entry which is preliminary data.</text>
</comment>
<proteinExistence type="inferred from homology"/>
<keyword evidence="7" id="KW-1185">Reference proteome</keyword>
<evidence type="ECO:0000256" key="1">
    <source>
        <dbReference type="ARBA" id="ARBA00008431"/>
    </source>
</evidence>
<evidence type="ECO:0000313" key="6">
    <source>
        <dbReference type="EMBL" id="KAJ8783398.1"/>
    </source>
</evidence>
<reference evidence="6 7" key="1">
    <citation type="submission" date="2022-11" db="EMBL/GenBank/DDBJ databases">
        <title>Whole genome sequence of Eschrichtius robustus ER-17-0199.</title>
        <authorList>
            <person name="Bruniche-Olsen A."/>
            <person name="Black A.N."/>
            <person name="Fields C.J."/>
            <person name="Walden K."/>
            <person name="Dewoody J.A."/>
        </authorList>
    </citation>
    <scope>NUCLEOTIDE SEQUENCE [LARGE SCALE GENOMIC DNA]</scope>
    <source>
        <strain evidence="6">ER-17-0199</strain>
        <tissue evidence="6">Blubber</tissue>
    </source>
</reference>
<dbReference type="PANTHER" id="PTHR23413:SF1">
    <property type="entry name" value="RIBOSOMAL PROTEIN L32"/>
    <property type="match status" value="1"/>
</dbReference>
<organism evidence="6 7">
    <name type="scientific">Eschrichtius robustus</name>
    <name type="common">California gray whale</name>
    <name type="synonym">Eschrichtius gibbosus</name>
    <dbReference type="NCBI Taxonomy" id="9764"/>
    <lineage>
        <taxon>Eukaryota</taxon>
        <taxon>Metazoa</taxon>
        <taxon>Chordata</taxon>
        <taxon>Craniata</taxon>
        <taxon>Vertebrata</taxon>
        <taxon>Euteleostomi</taxon>
        <taxon>Mammalia</taxon>
        <taxon>Eutheria</taxon>
        <taxon>Laurasiatheria</taxon>
        <taxon>Artiodactyla</taxon>
        <taxon>Whippomorpha</taxon>
        <taxon>Cetacea</taxon>
        <taxon>Mysticeti</taxon>
        <taxon>Eschrichtiidae</taxon>
        <taxon>Eschrichtius</taxon>
    </lineage>
</organism>
<name>A0AB34GVK0_ESCRO</name>
<evidence type="ECO:0000313" key="7">
    <source>
        <dbReference type="Proteomes" id="UP001159641"/>
    </source>
</evidence>
<dbReference type="PANTHER" id="PTHR23413">
    <property type="entry name" value="60S RIBOSOMAL PROTEIN L32 AND DNA-DIRECTED RNA POLYMERASE II, SUBUNIT N"/>
    <property type="match status" value="1"/>
</dbReference>
<dbReference type="EMBL" id="JAIQCJ010002084">
    <property type="protein sequence ID" value="KAJ8783398.1"/>
    <property type="molecule type" value="Genomic_DNA"/>
</dbReference>
<comment type="similarity">
    <text evidence="1">Belongs to the eukaryotic ribosomal protein eL32 family.</text>
</comment>
<evidence type="ECO:0000256" key="5">
    <source>
        <dbReference type="SAM" id="SignalP"/>
    </source>
</evidence>
<dbReference type="CDD" id="cd00513">
    <property type="entry name" value="Ribosomal_L32_L32e"/>
    <property type="match status" value="1"/>
</dbReference>
<keyword evidence="5" id="KW-0732">Signal</keyword>
<dbReference type="Proteomes" id="UP001159641">
    <property type="component" value="Unassembled WGS sequence"/>
</dbReference>
<keyword evidence="3" id="KW-0687">Ribonucleoprotein</keyword>
<sequence>MWFGFSLVLLLQLFRVLVTMLDLKGAVVEAVETLSGKSGATKLLPRESQFILCIVSKMCPKAFASRPTAFPSPIWLLKHETGVLQRSLAGIPESGACLRLGFRPLLKPKIIQKKKRTKKFIQHQSGQYAKSKQNWWKPRAIDNRVHRRFKGQILMPDIGYRSNKKTKHMLPGGFRKFLVHKVKEPEVLLMCDKSYCAEVARNVSPENCKATVERAAQQAIGVTGPNARLCSKKMNRQLMCTFCLC</sequence>
<evidence type="ECO:0000256" key="4">
    <source>
        <dbReference type="ARBA" id="ARBA00035335"/>
    </source>
</evidence>
<dbReference type="InterPro" id="IPR036351">
    <property type="entry name" value="Ribosomal_eL32_sf"/>
</dbReference>
<dbReference type="SUPFAM" id="SSF52042">
    <property type="entry name" value="Ribosomal protein L32e"/>
    <property type="match status" value="1"/>
</dbReference>
<accession>A0AB34GVK0</accession>
<dbReference type="GO" id="GO:0022625">
    <property type="term" value="C:cytosolic large ribosomal subunit"/>
    <property type="evidence" value="ECO:0007669"/>
    <property type="project" value="TreeGrafter"/>
</dbReference>
<evidence type="ECO:0000256" key="3">
    <source>
        <dbReference type="ARBA" id="ARBA00023274"/>
    </source>
</evidence>
<protein>
    <recommendedName>
        <fullName evidence="4">60S ribosomal protein L32</fullName>
    </recommendedName>
</protein>
<dbReference type="GO" id="GO:0006412">
    <property type="term" value="P:translation"/>
    <property type="evidence" value="ECO:0007669"/>
    <property type="project" value="InterPro"/>
</dbReference>
<dbReference type="SMART" id="SM01393">
    <property type="entry name" value="Ribosomal_L32e"/>
    <property type="match status" value="1"/>
</dbReference>
<dbReference type="InterPro" id="IPR001515">
    <property type="entry name" value="Ribosomal_eL32"/>
</dbReference>